<keyword evidence="3" id="KW-0233">DNA recombination</keyword>
<dbReference type="CDD" id="cd01185">
    <property type="entry name" value="INTN1_C_like"/>
    <property type="match status" value="1"/>
</dbReference>
<dbReference type="InterPro" id="IPR035386">
    <property type="entry name" value="Arm-DNA-bind_5"/>
</dbReference>
<dbReference type="InterPro" id="IPR010998">
    <property type="entry name" value="Integrase_recombinase_N"/>
</dbReference>
<dbReference type="AlphaFoldDB" id="A0AAW5N6C9"/>
<gene>
    <name evidence="5" type="ORF">NW209_08715</name>
</gene>
<dbReference type="InterPro" id="IPR011010">
    <property type="entry name" value="DNA_brk_join_enz"/>
</dbReference>
<dbReference type="Pfam" id="PF00589">
    <property type="entry name" value="Phage_integrase"/>
    <property type="match status" value="1"/>
</dbReference>
<evidence type="ECO:0000256" key="2">
    <source>
        <dbReference type="ARBA" id="ARBA00023125"/>
    </source>
</evidence>
<feature type="domain" description="Tyr recombinase" evidence="4">
    <location>
        <begin position="188"/>
        <end position="360"/>
    </location>
</feature>
<name>A0AAW5N6C9_9BACT</name>
<dbReference type="EMBL" id="JANRHJ010000009">
    <property type="protein sequence ID" value="MCR8874091.1"/>
    <property type="molecule type" value="Genomic_DNA"/>
</dbReference>
<evidence type="ECO:0000256" key="3">
    <source>
        <dbReference type="ARBA" id="ARBA00023172"/>
    </source>
</evidence>
<dbReference type="PROSITE" id="PS51898">
    <property type="entry name" value="TYR_RECOMBINASE"/>
    <property type="match status" value="1"/>
</dbReference>
<dbReference type="InterPro" id="IPR025269">
    <property type="entry name" value="SAM-like_dom"/>
</dbReference>
<dbReference type="InterPro" id="IPR050090">
    <property type="entry name" value="Tyrosine_recombinase_XerCD"/>
</dbReference>
<accession>A0AAW5N6C9</accession>
<dbReference type="InterPro" id="IPR002104">
    <property type="entry name" value="Integrase_catalytic"/>
</dbReference>
<dbReference type="Gene3D" id="1.10.150.130">
    <property type="match status" value="1"/>
</dbReference>
<organism evidence="5 6">
    <name type="scientific">Phocaeicola barnesiae</name>
    <dbReference type="NCBI Taxonomy" id="376804"/>
    <lineage>
        <taxon>Bacteria</taxon>
        <taxon>Pseudomonadati</taxon>
        <taxon>Bacteroidota</taxon>
        <taxon>Bacteroidia</taxon>
        <taxon>Bacteroidales</taxon>
        <taxon>Bacteroidaceae</taxon>
        <taxon>Phocaeicola</taxon>
    </lineage>
</organism>
<reference evidence="5 6" key="1">
    <citation type="submission" date="2022-08" db="EMBL/GenBank/DDBJ databases">
        <authorList>
            <person name="Zeman M."/>
            <person name="Kubasova T."/>
        </authorList>
    </citation>
    <scope>NUCLEOTIDE SEQUENCE [LARGE SCALE GENOMIC DNA]</scope>
    <source>
        <strain evidence="5 6">ET62</strain>
    </source>
</reference>
<evidence type="ECO:0000256" key="1">
    <source>
        <dbReference type="ARBA" id="ARBA00008857"/>
    </source>
</evidence>
<evidence type="ECO:0000313" key="6">
    <source>
        <dbReference type="Proteomes" id="UP001204579"/>
    </source>
</evidence>
<dbReference type="PANTHER" id="PTHR30349">
    <property type="entry name" value="PHAGE INTEGRASE-RELATED"/>
    <property type="match status" value="1"/>
</dbReference>
<dbReference type="GO" id="GO:0015074">
    <property type="term" value="P:DNA integration"/>
    <property type="evidence" value="ECO:0007669"/>
    <property type="project" value="InterPro"/>
</dbReference>
<dbReference type="Pfam" id="PF17293">
    <property type="entry name" value="Arm-DNA-bind_5"/>
    <property type="match status" value="1"/>
</dbReference>
<dbReference type="SUPFAM" id="SSF56349">
    <property type="entry name" value="DNA breaking-rejoining enzymes"/>
    <property type="match status" value="1"/>
</dbReference>
<dbReference type="GO" id="GO:0003677">
    <property type="term" value="F:DNA binding"/>
    <property type="evidence" value="ECO:0007669"/>
    <property type="project" value="UniProtKB-KW"/>
</dbReference>
<proteinExistence type="inferred from homology"/>
<dbReference type="RefSeq" id="WP_258335785.1">
    <property type="nucleotide sequence ID" value="NZ_JANRHJ010000009.1"/>
</dbReference>
<dbReference type="GO" id="GO:0006310">
    <property type="term" value="P:DNA recombination"/>
    <property type="evidence" value="ECO:0007669"/>
    <property type="project" value="UniProtKB-KW"/>
</dbReference>
<evidence type="ECO:0000259" key="4">
    <source>
        <dbReference type="PROSITE" id="PS51898"/>
    </source>
</evidence>
<dbReference type="Gene3D" id="1.10.443.10">
    <property type="entry name" value="Intergrase catalytic core"/>
    <property type="match status" value="1"/>
</dbReference>
<dbReference type="Proteomes" id="UP001204579">
    <property type="component" value="Unassembled WGS sequence"/>
</dbReference>
<sequence>MGITLGRKSLRNGRLSLYLDYCFNGKRQRQYLGIILDSPTDKHTRATNRAKLQLAQVLRSQREIEYLKERYPFRMTEMPFRLPQTAGNGIDFFSYAEEYLTQYHQKDIRLVRGAFTQLRKFHTGVLLLDNITPRFCNAFLDYLQRNLNGNSPVNYFKKFKMCLSACVESGLILQNPASGIRLHQYNDVTKEILSEKELTQLALTPCRSPEVKRAFLFSCMSGLRWCDVKLLCYRNIDFAQKRITLIQKKVAGHSSRSVLHLNLNASALYLLKVQSGLSEERVFRLPSHSYCLRMLNEWTRKAGIRKHISFHCARHTFITNLMASGANIKTAASLAGHSSTRHTEKYIHIIDTQKQQAVDNLPPLPFD</sequence>
<dbReference type="InterPro" id="IPR013762">
    <property type="entry name" value="Integrase-like_cat_sf"/>
</dbReference>
<keyword evidence="2" id="KW-0238">DNA-binding</keyword>
<protein>
    <submittedName>
        <fullName evidence="5">Site-specific integrase</fullName>
    </submittedName>
</protein>
<evidence type="ECO:0000313" key="5">
    <source>
        <dbReference type="EMBL" id="MCR8874091.1"/>
    </source>
</evidence>
<comment type="similarity">
    <text evidence="1">Belongs to the 'phage' integrase family.</text>
</comment>
<dbReference type="PANTHER" id="PTHR30349:SF64">
    <property type="entry name" value="PROPHAGE INTEGRASE INTD-RELATED"/>
    <property type="match status" value="1"/>
</dbReference>
<keyword evidence="6" id="KW-1185">Reference proteome</keyword>
<dbReference type="Pfam" id="PF13102">
    <property type="entry name" value="Phage_int_SAM_5"/>
    <property type="match status" value="1"/>
</dbReference>
<comment type="caution">
    <text evidence="5">The sequence shown here is derived from an EMBL/GenBank/DDBJ whole genome shotgun (WGS) entry which is preliminary data.</text>
</comment>